<gene>
    <name evidence="1" type="ORF">HUG12_09870</name>
</gene>
<dbReference type="Proteomes" id="UP000509626">
    <property type="component" value="Chromosome"/>
</dbReference>
<evidence type="ECO:0000313" key="1">
    <source>
        <dbReference type="EMBL" id="QLG62013.1"/>
    </source>
</evidence>
<dbReference type="KEGG" id="halu:HUG12_09870"/>
<dbReference type="GeneID" id="56037767"/>
<evidence type="ECO:0000313" key="2">
    <source>
        <dbReference type="Proteomes" id="UP000509626"/>
    </source>
</evidence>
<dbReference type="EMBL" id="CP058579">
    <property type="protein sequence ID" value="QLG62013.1"/>
    <property type="molecule type" value="Genomic_DNA"/>
</dbReference>
<sequence length="133" mass="15735">MPTFEVDTTKIPAFKVEDTYLFKHYFDEEDVFTLLQEYYLQDKYRFEIPASDYTKVQQQLENYFYELQREDDLTPYCVVVEKGTDYADILRNAVLTKERSGHLIFLLKDNLSVEQAVEHGAIRLAESTLNEDI</sequence>
<dbReference type="RefSeq" id="WP_179268598.1">
    <property type="nucleotide sequence ID" value="NZ_CP058579.1"/>
</dbReference>
<protein>
    <submittedName>
        <fullName evidence="1">Uncharacterized protein</fullName>
    </submittedName>
</protein>
<organism evidence="1 2">
    <name type="scientific">Halorarum salinum</name>
    <dbReference type="NCBI Taxonomy" id="2743089"/>
    <lineage>
        <taxon>Archaea</taxon>
        <taxon>Methanobacteriati</taxon>
        <taxon>Methanobacteriota</taxon>
        <taxon>Stenosarchaea group</taxon>
        <taxon>Halobacteria</taxon>
        <taxon>Halobacteriales</taxon>
        <taxon>Haloferacaceae</taxon>
        <taxon>Halorarum</taxon>
    </lineage>
</organism>
<proteinExistence type="predicted"/>
<dbReference type="OrthoDB" id="202386at2157"/>
<dbReference type="AlphaFoldDB" id="A0A7D5LAF2"/>
<name>A0A7D5LAF2_9EURY</name>
<accession>A0A7D5LAF2</accession>
<reference evidence="1 2" key="1">
    <citation type="submission" date="2020-06" db="EMBL/GenBank/DDBJ databases">
        <title>NJ-3-1, isolated from saline soil.</title>
        <authorList>
            <person name="Cui H.L."/>
            <person name="Shi X."/>
        </authorList>
    </citation>
    <scope>NUCLEOTIDE SEQUENCE [LARGE SCALE GENOMIC DNA]</scope>
    <source>
        <strain evidence="1 2">NJ-3-1</strain>
    </source>
</reference>
<keyword evidence="2" id="KW-1185">Reference proteome</keyword>